<dbReference type="EnsemblPlants" id="OMERI06G14020.1">
    <property type="protein sequence ID" value="OMERI06G14020.1"/>
    <property type="gene ID" value="OMERI06G14020"/>
</dbReference>
<keyword evidence="3" id="KW-1185">Reference proteome</keyword>
<protein>
    <submittedName>
        <fullName evidence="2">Uncharacterized protein</fullName>
    </submittedName>
</protein>
<dbReference type="AlphaFoldDB" id="A0A0E0E142"/>
<evidence type="ECO:0000313" key="3">
    <source>
        <dbReference type="Proteomes" id="UP000008021"/>
    </source>
</evidence>
<sequence>MEVVSRVLSSPSWFTVDGGVAEEPLLLLGAPADDVDDDQARAALLRVEELEHLLGDVARGLSRLDARRGRLEGQIAAASRGRRRGGAHHRRHGSAAAPPTPGGGVSESEAAEGYTRKGAGAVRKMLRAAAGDVKKAREWLEAVAARLEAALVDARERLALQQMLATGA</sequence>
<dbReference type="HOGENOM" id="CLU_1613349_0_0_1"/>
<reference evidence="2" key="1">
    <citation type="submission" date="2015-04" db="UniProtKB">
        <authorList>
            <consortium name="EnsemblPlants"/>
        </authorList>
    </citation>
    <scope>IDENTIFICATION</scope>
</reference>
<organism evidence="2">
    <name type="scientific">Oryza meridionalis</name>
    <dbReference type="NCBI Taxonomy" id="40149"/>
    <lineage>
        <taxon>Eukaryota</taxon>
        <taxon>Viridiplantae</taxon>
        <taxon>Streptophyta</taxon>
        <taxon>Embryophyta</taxon>
        <taxon>Tracheophyta</taxon>
        <taxon>Spermatophyta</taxon>
        <taxon>Magnoliopsida</taxon>
        <taxon>Liliopsida</taxon>
        <taxon>Poales</taxon>
        <taxon>Poaceae</taxon>
        <taxon>BOP clade</taxon>
        <taxon>Oryzoideae</taxon>
        <taxon>Oryzeae</taxon>
        <taxon>Oryzinae</taxon>
        <taxon>Oryza</taxon>
    </lineage>
</organism>
<dbReference type="Proteomes" id="UP000008021">
    <property type="component" value="Chromosome 6"/>
</dbReference>
<feature type="region of interest" description="Disordered" evidence="1">
    <location>
        <begin position="77"/>
        <end position="112"/>
    </location>
</feature>
<evidence type="ECO:0000256" key="1">
    <source>
        <dbReference type="SAM" id="MobiDB-lite"/>
    </source>
</evidence>
<name>A0A0E0E142_9ORYZ</name>
<dbReference type="eggNOG" id="ENOG502R64D">
    <property type="taxonomic scope" value="Eukaryota"/>
</dbReference>
<feature type="compositionally biased region" description="Basic residues" evidence="1">
    <location>
        <begin position="80"/>
        <end position="93"/>
    </location>
</feature>
<proteinExistence type="predicted"/>
<evidence type="ECO:0000313" key="2">
    <source>
        <dbReference type="EnsemblPlants" id="OMERI06G14020.1"/>
    </source>
</evidence>
<dbReference type="Gramene" id="OMERI06G14020.1">
    <property type="protein sequence ID" value="OMERI06G14020.1"/>
    <property type="gene ID" value="OMERI06G14020"/>
</dbReference>
<accession>A0A0E0E142</accession>
<reference evidence="2" key="2">
    <citation type="submission" date="2018-05" db="EMBL/GenBank/DDBJ databases">
        <title>OmerRS3 (Oryza meridionalis Reference Sequence Version 3).</title>
        <authorList>
            <person name="Zhang J."/>
            <person name="Kudrna D."/>
            <person name="Lee S."/>
            <person name="Talag J."/>
            <person name="Welchert J."/>
            <person name="Wing R.A."/>
        </authorList>
    </citation>
    <scope>NUCLEOTIDE SEQUENCE [LARGE SCALE GENOMIC DNA]</scope>
    <source>
        <strain evidence="2">cv. OR44</strain>
    </source>
</reference>